<name>A0A401RWA8_CHIPU</name>
<gene>
    <name evidence="1" type="ORF">chiPu_0000796</name>
</gene>
<keyword evidence="2" id="KW-1185">Reference proteome</keyword>
<organism evidence="1 2">
    <name type="scientific">Chiloscyllium punctatum</name>
    <name type="common">Brownbanded bambooshark</name>
    <name type="synonym">Hemiscyllium punctatum</name>
    <dbReference type="NCBI Taxonomy" id="137246"/>
    <lineage>
        <taxon>Eukaryota</taxon>
        <taxon>Metazoa</taxon>
        <taxon>Chordata</taxon>
        <taxon>Craniata</taxon>
        <taxon>Vertebrata</taxon>
        <taxon>Chondrichthyes</taxon>
        <taxon>Elasmobranchii</taxon>
        <taxon>Galeomorphii</taxon>
        <taxon>Galeoidea</taxon>
        <taxon>Orectolobiformes</taxon>
        <taxon>Hemiscylliidae</taxon>
        <taxon>Chiloscyllium</taxon>
    </lineage>
</organism>
<evidence type="ECO:0000313" key="1">
    <source>
        <dbReference type="EMBL" id="GCC22409.1"/>
    </source>
</evidence>
<dbReference type="Proteomes" id="UP000287033">
    <property type="component" value="Unassembled WGS sequence"/>
</dbReference>
<proteinExistence type="predicted"/>
<dbReference type="AlphaFoldDB" id="A0A401RWA8"/>
<comment type="caution">
    <text evidence="1">The sequence shown here is derived from an EMBL/GenBank/DDBJ whole genome shotgun (WGS) entry which is preliminary data.</text>
</comment>
<dbReference type="EMBL" id="BEZZ01000011">
    <property type="protein sequence ID" value="GCC22409.1"/>
    <property type="molecule type" value="Genomic_DNA"/>
</dbReference>
<evidence type="ECO:0000313" key="2">
    <source>
        <dbReference type="Proteomes" id="UP000287033"/>
    </source>
</evidence>
<accession>A0A401RWA8</accession>
<sequence length="86" mass="9632">MSQCVGTQHRLHVLFSQMNASTDLGSYVSFAIRRRSLVKDCRIHKKFGASEDSETELVVTSLCACFKIDFDLNSKSATWQEAVCVV</sequence>
<protein>
    <submittedName>
        <fullName evidence="1">Uncharacterized protein</fullName>
    </submittedName>
</protein>
<reference evidence="1 2" key="1">
    <citation type="journal article" date="2018" name="Nat. Ecol. Evol.">
        <title>Shark genomes provide insights into elasmobranch evolution and the origin of vertebrates.</title>
        <authorList>
            <person name="Hara Y"/>
            <person name="Yamaguchi K"/>
            <person name="Onimaru K"/>
            <person name="Kadota M"/>
            <person name="Koyanagi M"/>
            <person name="Keeley SD"/>
            <person name="Tatsumi K"/>
            <person name="Tanaka K"/>
            <person name="Motone F"/>
            <person name="Kageyama Y"/>
            <person name="Nozu R"/>
            <person name="Adachi N"/>
            <person name="Nishimura O"/>
            <person name="Nakagawa R"/>
            <person name="Tanegashima C"/>
            <person name="Kiyatake I"/>
            <person name="Matsumoto R"/>
            <person name="Murakumo K"/>
            <person name="Nishida K"/>
            <person name="Terakita A"/>
            <person name="Kuratani S"/>
            <person name="Sato K"/>
            <person name="Hyodo S Kuraku.S."/>
        </authorList>
    </citation>
    <scope>NUCLEOTIDE SEQUENCE [LARGE SCALE GENOMIC DNA]</scope>
</reference>